<dbReference type="GO" id="GO:0016020">
    <property type="term" value="C:membrane"/>
    <property type="evidence" value="ECO:0007669"/>
    <property type="project" value="TreeGrafter"/>
</dbReference>
<comment type="caution">
    <text evidence="4">The sequence shown here is derived from an EMBL/GenBank/DDBJ whole genome shotgun (WGS) entry which is preliminary data.</text>
</comment>
<evidence type="ECO:0000256" key="1">
    <source>
        <dbReference type="ARBA" id="ARBA00022737"/>
    </source>
</evidence>
<dbReference type="InterPro" id="IPR031777">
    <property type="entry name" value="Sortilin_C"/>
</dbReference>
<dbReference type="InterPro" id="IPR031778">
    <property type="entry name" value="Sortilin_N"/>
</dbReference>
<dbReference type="InterPro" id="IPR050310">
    <property type="entry name" value="VPS10-sortilin"/>
</dbReference>
<reference evidence="4 5" key="1">
    <citation type="journal article" date="2014" name="Genome Biol. Evol.">
        <title>The genome of the myxosporean Thelohanellus kitauei shows adaptations to nutrient acquisition within its fish host.</title>
        <authorList>
            <person name="Yang Y."/>
            <person name="Xiong J."/>
            <person name="Zhou Z."/>
            <person name="Huo F."/>
            <person name="Miao W."/>
            <person name="Ran C."/>
            <person name="Liu Y."/>
            <person name="Zhang J."/>
            <person name="Feng J."/>
            <person name="Wang M."/>
            <person name="Wang M."/>
            <person name="Wang L."/>
            <person name="Yao B."/>
        </authorList>
    </citation>
    <scope>NUCLEOTIDE SEQUENCE [LARGE SCALE GENOMIC DNA]</scope>
    <source>
        <strain evidence="4">Wuqing</strain>
    </source>
</reference>
<sequence>MNDTQSKTSISFDNGKHFQVIKVEPNSSIYYENACVAEFELDCQQDLTTKYFHKPWVVKFHGIYHCRYSHRRHLFVSFNGGLTWKIFQQFSEDFIFLNHGSLILARQYMSESLWYSYDEGNHWYNDSYADVFKIKKIASINTLVASVVLYNKIDYIYTILNYDFSSIISICYITIDRTCQRDDYEIWYVPRYNDNCFDGEEVSYFKIKPSSMCLDKRTVIIPNISTCKYVDQDYRNNRHLPLGIAEEQERA</sequence>
<accession>A0A0C2MLJ2</accession>
<evidence type="ECO:0000313" key="5">
    <source>
        <dbReference type="Proteomes" id="UP000031668"/>
    </source>
</evidence>
<feature type="domain" description="Sortilin N-terminal" evidence="3">
    <location>
        <begin position="3"/>
        <end position="125"/>
    </location>
</feature>
<keyword evidence="1" id="KW-0677">Repeat</keyword>
<evidence type="ECO:0000313" key="4">
    <source>
        <dbReference type="EMBL" id="KII62486.1"/>
    </source>
</evidence>
<feature type="domain" description="Sortilin C-terminal" evidence="2">
    <location>
        <begin position="175"/>
        <end position="235"/>
    </location>
</feature>
<dbReference type="Pfam" id="PF15901">
    <property type="entry name" value="Sortilin_C"/>
    <property type="match status" value="1"/>
</dbReference>
<gene>
    <name evidence="4" type="ORF">RF11_16124</name>
</gene>
<dbReference type="GO" id="GO:0005794">
    <property type="term" value="C:Golgi apparatus"/>
    <property type="evidence" value="ECO:0007669"/>
    <property type="project" value="TreeGrafter"/>
</dbReference>
<dbReference type="Pfam" id="PF15902">
    <property type="entry name" value="Sortilin-Vps10"/>
    <property type="match status" value="1"/>
</dbReference>
<evidence type="ECO:0000259" key="2">
    <source>
        <dbReference type="Pfam" id="PF15901"/>
    </source>
</evidence>
<protein>
    <submittedName>
        <fullName evidence="4">VPS10 domain-containing receptor SorCS3</fullName>
    </submittedName>
</protein>
<dbReference type="PANTHER" id="PTHR12106:SF27">
    <property type="entry name" value="SORTILIN-RELATED RECEPTOR"/>
    <property type="match status" value="1"/>
</dbReference>
<dbReference type="GO" id="GO:0006892">
    <property type="term" value="P:post-Golgi vesicle-mediated transport"/>
    <property type="evidence" value="ECO:0007669"/>
    <property type="project" value="TreeGrafter"/>
</dbReference>
<dbReference type="AlphaFoldDB" id="A0A0C2MLJ2"/>
<evidence type="ECO:0000259" key="3">
    <source>
        <dbReference type="Pfam" id="PF15902"/>
    </source>
</evidence>
<organism evidence="4 5">
    <name type="scientific">Thelohanellus kitauei</name>
    <name type="common">Myxosporean</name>
    <dbReference type="NCBI Taxonomy" id="669202"/>
    <lineage>
        <taxon>Eukaryota</taxon>
        <taxon>Metazoa</taxon>
        <taxon>Cnidaria</taxon>
        <taxon>Myxozoa</taxon>
        <taxon>Myxosporea</taxon>
        <taxon>Bivalvulida</taxon>
        <taxon>Platysporina</taxon>
        <taxon>Myxobolidae</taxon>
        <taxon>Thelohanellus</taxon>
    </lineage>
</organism>
<dbReference type="PANTHER" id="PTHR12106">
    <property type="entry name" value="SORTILIN RELATED"/>
    <property type="match status" value="1"/>
</dbReference>
<keyword evidence="4" id="KW-0675">Receptor</keyword>
<dbReference type="EMBL" id="JWZT01004968">
    <property type="protein sequence ID" value="KII62486.1"/>
    <property type="molecule type" value="Genomic_DNA"/>
</dbReference>
<proteinExistence type="predicted"/>
<dbReference type="SUPFAM" id="SSF110296">
    <property type="entry name" value="Oligoxyloglucan reducing end-specific cellobiohydrolase"/>
    <property type="match status" value="1"/>
</dbReference>
<dbReference type="Gene3D" id="2.10.70.80">
    <property type="match status" value="1"/>
</dbReference>
<name>A0A0C2MLJ2_THEKT</name>
<dbReference type="Proteomes" id="UP000031668">
    <property type="component" value="Unassembled WGS sequence"/>
</dbReference>
<dbReference type="OrthoDB" id="5949766at2759"/>
<keyword evidence="5" id="KW-1185">Reference proteome</keyword>